<keyword evidence="3" id="KW-1185">Reference proteome</keyword>
<evidence type="ECO:0000256" key="1">
    <source>
        <dbReference type="SAM" id="Phobius"/>
    </source>
</evidence>
<proteinExistence type="predicted"/>
<dbReference type="EMBL" id="JAGYWB010000011">
    <property type="protein sequence ID" value="KAI0503703.1"/>
    <property type="molecule type" value="Genomic_DNA"/>
</dbReference>
<name>A0A8T3B4X8_DENNO</name>
<dbReference type="AlphaFoldDB" id="A0A8T3B4X8"/>
<keyword evidence="1" id="KW-0812">Transmembrane</keyword>
<accession>A0A8T3B4X8</accession>
<sequence>MRLGVCDPERNIKLGQICKHLTLFFFHPPILSWYSYLIFVFHSLICMECQLALALARTSLAVVIWAMLNIGIHIMPNCIKKCILMGTKPIFNLFFVILVRLVKKYP</sequence>
<evidence type="ECO:0000313" key="2">
    <source>
        <dbReference type="EMBL" id="KAI0503703.1"/>
    </source>
</evidence>
<comment type="caution">
    <text evidence="2">The sequence shown here is derived from an EMBL/GenBank/DDBJ whole genome shotgun (WGS) entry which is preliminary data.</text>
</comment>
<reference evidence="2" key="1">
    <citation type="journal article" date="2022" name="Front. Genet.">
        <title>Chromosome-Scale Assembly of the Dendrobium nobile Genome Provides Insights Into the Molecular Mechanism of the Biosynthesis of the Medicinal Active Ingredient of Dendrobium.</title>
        <authorList>
            <person name="Xu Q."/>
            <person name="Niu S.-C."/>
            <person name="Li K.-L."/>
            <person name="Zheng P.-J."/>
            <person name="Zhang X.-J."/>
            <person name="Jia Y."/>
            <person name="Liu Y."/>
            <person name="Niu Y.-X."/>
            <person name="Yu L.-H."/>
            <person name="Chen D.-F."/>
            <person name="Zhang G.-Q."/>
        </authorList>
    </citation>
    <scope>NUCLEOTIDE SEQUENCE</scope>
    <source>
        <tissue evidence="2">Leaf</tissue>
    </source>
</reference>
<dbReference type="Proteomes" id="UP000829196">
    <property type="component" value="Unassembled WGS sequence"/>
</dbReference>
<feature type="transmembrane region" description="Helical" evidence="1">
    <location>
        <begin position="51"/>
        <end position="70"/>
    </location>
</feature>
<protein>
    <submittedName>
        <fullName evidence="2">Uncharacterized protein</fullName>
    </submittedName>
</protein>
<gene>
    <name evidence="2" type="ORF">KFK09_014641</name>
</gene>
<keyword evidence="1" id="KW-1133">Transmembrane helix</keyword>
<keyword evidence="1" id="KW-0472">Membrane</keyword>
<feature type="transmembrane region" description="Helical" evidence="1">
    <location>
        <begin position="21"/>
        <end position="45"/>
    </location>
</feature>
<evidence type="ECO:0000313" key="3">
    <source>
        <dbReference type="Proteomes" id="UP000829196"/>
    </source>
</evidence>
<organism evidence="2 3">
    <name type="scientific">Dendrobium nobile</name>
    <name type="common">Orchid</name>
    <dbReference type="NCBI Taxonomy" id="94219"/>
    <lineage>
        <taxon>Eukaryota</taxon>
        <taxon>Viridiplantae</taxon>
        <taxon>Streptophyta</taxon>
        <taxon>Embryophyta</taxon>
        <taxon>Tracheophyta</taxon>
        <taxon>Spermatophyta</taxon>
        <taxon>Magnoliopsida</taxon>
        <taxon>Liliopsida</taxon>
        <taxon>Asparagales</taxon>
        <taxon>Orchidaceae</taxon>
        <taxon>Epidendroideae</taxon>
        <taxon>Malaxideae</taxon>
        <taxon>Dendrobiinae</taxon>
        <taxon>Dendrobium</taxon>
    </lineage>
</organism>
<feature type="transmembrane region" description="Helical" evidence="1">
    <location>
        <begin position="82"/>
        <end position="102"/>
    </location>
</feature>